<reference evidence="2 3" key="1">
    <citation type="journal article" date="2015" name="Microbiome">
        <title>Genomic resolution of linkages in carbon, nitrogen, and sulfur cycling among widespread estuary sediment bacteria.</title>
        <authorList>
            <person name="Baker B.J."/>
            <person name="Lazar C.S."/>
            <person name="Teske A.P."/>
            <person name="Dick G.J."/>
        </authorList>
    </citation>
    <scope>NUCLEOTIDE SEQUENCE [LARGE SCALE GENOMIC DNA]</scope>
    <source>
        <strain evidence="2">SM23_42</strain>
    </source>
</reference>
<dbReference type="InterPro" id="IPR034015">
    <property type="entry name" value="M1_LTA4H"/>
</dbReference>
<dbReference type="Pfam" id="PF01433">
    <property type="entry name" value="Peptidase_M1"/>
    <property type="match status" value="1"/>
</dbReference>
<evidence type="ECO:0000313" key="3">
    <source>
        <dbReference type="Proteomes" id="UP000051373"/>
    </source>
</evidence>
<protein>
    <recommendedName>
        <fullName evidence="1">Peptidase M1 membrane alanine aminopeptidase domain-containing protein</fullName>
    </recommendedName>
</protein>
<dbReference type="InterPro" id="IPR014782">
    <property type="entry name" value="Peptidase_M1_dom"/>
</dbReference>
<evidence type="ECO:0000259" key="1">
    <source>
        <dbReference type="Pfam" id="PF01433"/>
    </source>
</evidence>
<gene>
    <name evidence="2" type="ORF">AMJ83_07200</name>
</gene>
<feature type="domain" description="Peptidase M1 membrane alanine aminopeptidase" evidence="1">
    <location>
        <begin position="323"/>
        <end position="485"/>
    </location>
</feature>
<dbReference type="SUPFAM" id="SSF55486">
    <property type="entry name" value="Metalloproteases ('zincins'), catalytic domain"/>
    <property type="match status" value="1"/>
</dbReference>
<dbReference type="CDD" id="cd09604">
    <property type="entry name" value="M1_APN_like"/>
    <property type="match status" value="1"/>
</dbReference>
<dbReference type="EMBL" id="LJUJ01000014">
    <property type="protein sequence ID" value="KPK63351.1"/>
    <property type="molecule type" value="Genomic_DNA"/>
</dbReference>
<dbReference type="GO" id="GO:0008237">
    <property type="term" value="F:metallopeptidase activity"/>
    <property type="evidence" value="ECO:0007669"/>
    <property type="project" value="InterPro"/>
</dbReference>
<evidence type="ECO:0000313" key="2">
    <source>
        <dbReference type="EMBL" id="KPK63351.1"/>
    </source>
</evidence>
<proteinExistence type="predicted"/>
<dbReference type="PANTHER" id="PTHR45726:SF3">
    <property type="entry name" value="LEUKOTRIENE A-4 HYDROLASE"/>
    <property type="match status" value="1"/>
</dbReference>
<dbReference type="AlphaFoldDB" id="A0A0S8FRP1"/>
<sequence>MIACLLLAIVNWQQGVSYDIEAKLNTEEHTLSGVEYLTYYNNSPYQLETLYIHLYANAYRDRDTYYAREAYEMGDEKYIKAKADVRGYVDVVEITCGNLLLQFQVDETVMAIPMHQPLEAGDSLVLKIKFHVRIPKEFPNFGYWREHYEMTQWYPKVCVFDQEGWHHGQLHPLGGSFGEFGTYDVTLNIPGNYVVAATGELVDTVEKEFLDTLVAFGTKLPRGERKRVHFRAENVHDFAWICDLEFGVKRFRNQNTDIYIFYRPHKNNNSEHTNLYAADAIYRYSQWFGQYPYKTLSIVDGFHQGDATYPQLIILGVREDRFTRLFESTIATEIARQWFNGAIGPDGVNDAWLGSGFAAYAAIRYMEDKYGIDNSLIKVSFLPPLSLRYLNRAYYYLIQTNHLGKPVSTPVYDYVDIPISHHSGTNSKPALFLFALENILGKEVLDKILQEYYRAYTFKHARSEDFIKIYGEMCSENLVRLFDSFLNTTEFCDWRVNSVRENAVEIENMGDLKIPVDLHITTASGEQVYSIDAENKKYTVVVPDTLGEITTVALDPSEYTLDPNYWNNYSPRKLSIKPIFDFDWPSFSTYQILWAPYLWYDSYDGVTAGFYLFGDKFADFDFVKGGYQVAAGYTYGFGSGRHYPLLNYQTPVLFKDGLRMRVLFGGSRSRGGDNISIGFSSNLGRPFTRRPQTGITNMVSYYELSTYSGLDSTDWELGRNVAFDNYFRFRHSKIDVDVSLSFAHHALGSEWEYLKTTFEIKKSFESFVPFSARLFVGKIFGSAPTQERLFLSGLLRVNRLANLLVSQSGTYSPQERVHIPGGGNMRGYQTLHIKADQMYVLNLEFPTRSLVRVFTDIGYYEEFAFDVGVRFVVGTETFAGLPLYGLSLSLNLPLYSYGDEPWKLRWSIGFSS</sequence>
<accession>A0A0S8FRP1</accession>
<dbReference type="Gene3D" id="1.10.390.10">
    <property type="entry name" value="Neutral Protease Domain 2"/>
    <property type="match status" value="1"/>
</dbReference>
<dbReference type="GO" id="GO:0008270">
    <property type="term" value="F:zinc ion binding"/>
    <property type="evidence" value="ECO:0007669"/>
    <property type="project" value="InterPro"/>
</dbReference>
<dbReference type="Proteomes" id="UP000051373">
    <property type="component" value="Unassembled WGS sequence"/>
</dbReference>
<organism evidence="2 3">
    <name type="scientific">candidate division WOR_3 bacterium SM23_42</name>
    <dbReference type="NCBI Taxonomy" id="1703779"/>
    <lineage>
        <taxon>Bacteria</taxon>
        <taxon>Bacteria division WOR-3</taxon>
    </lineage>
</organism>
<dbReference type="PANTHER" id="PTHR45726">
    <property type="entry name" value="LEUKOTRIENE A-4 HYDROLASE"/>
    <property type="match status" value="1"/>
</dbReference>
<dbReference type="InterPro" id="IPR027268">
    <property type="entry name" value="Peptidase_M4/M1_CTD_sf"/>
</dbReference>
<name>A0A0S8FRP1_UNCW3</name>
<dbReference type="STRING" id="1703779.AMJ83_07200"/>
<comment type="caution">
    <text evidence="2">The sequence shown here is derived from an EMBL/GenBank/DDBJ whole genome shotgun (WGS) entry which is preliminary data.</text>
</comment>